<sequence length="359" mass="41190">MKKIISIWVSIINQVKQHEDGSFVAGHNGPHGDQETPVRTTAHLLYILCKLIDLGHNEYRGKANKAIDYLISPSARPMGASFWCRVNPEKDFCNGLIGQAWVMESLVYAANVLKRSDCFEVVDEVLAMHKWNSGCSAWHKLNVDGSCGELFGTFNQQLWFAYISIQMGEESKSYNNGVEFVSTVLPRVELYSDGIIYHDSPAYKMQKMLGVKSAIKELINFISRKSKKSDKRARSVGYHSFNLIALKGIEEKLPENKFWYSCKYKKIVKALYTEKYKRETKNNKFAYPYNPVGFENAYFLEGKDKELAIFYLVEQLNYIYYDDKKIVVRDSQDAVNSLARIYESCRLSESILSSLNDNN</sequence>
<dbReference type="GeneID" id="88774217"/>
<dbReference type="EMBL" id="CP040558">
    <property type="protein sequence ID" value="QCU73134.1"/>
    <property type="molecule type" value="Genomic_DNA"/>
</dbReference>
<evidence type="ECO:0008006" key="3">
    <source>
        <dbReference type="Google" id="ProtNLM"/>
    </source>
</evidence>
<gene>
    <name evidence="1" type="ORF">FFU37_01055</name>
</gene>
<proteinExistence type="predicted"/>
<dbReference type="KEGG" id="pdv:FFU37_01055"/>
<reference evidence="1 2" key="1">
    <citation type="submission" date="2019-05" db="EMBL/GenBank/DDBJ databases">
        <title>Complete genome sequence of Pseudoalteromonas sp. 16-SW-7(T) isolated from the Okhotsk Sea, Russia.</title>
        <authorList>
            <person name="Nguyen T.H."/>
            <person name="Nedashkovskaya O.I."/>
            <person name="Kim S.-G."/>
        </authorList>
    </citation>
    <scope>NUCLEOTIDE SEQUENCE [LARGE SCALE GENOMIC DNA]</scope>
    <source>
        <strain evidence="1 2">16-SW-7</strain>
    </source>
</reference>
<dbReference type="RefSeq" id="WP_138488492.1">
    <property type="nucleotide sequence ID" value="NZ_CP040558.1"/>
</dbReference>
<accession>A0A4P9IY59</accession>
<dbReference type="AlphaFoldDB" id="A0A4P9IY59"/>
<dbReference type="Proteomes" id="UP000310065">
    <property type="component" value="Chromosome L1"/>
</dbReference>
<evidence type="ECO:0000313" key="1">
    <source>
        <dbReference type="EMBL" id="QCU73134.1"/>
    </source>
</evidence>
<organism evidence="1 2">
    <name type="scientific">Pseudoalteromonas distincta</name>
    <dbReference type="NCBI Taxonomy" id="77608"/>
    <lineage>
        <taxon>Bacteria</taxon>
        <taxon>Pseudomonadati</taxon>
        <taxon>Pseudomonadota</taxon>
        <taxon>Gammaproteobacteria</taxon>
        <taxon>Alteromonadales</taxon>
        <taxon>Pseudoalteromonadaceae</taxon>
        <taxon>Pseudoalteromonas</taxon>
    </lineage>
</organism>
<protein>
    <recommendedName>
        <fullName evidence="3">Agl cluster protein AglQ</fullName>
    </recommendedName>
</protein>
<evidence type="ECO:0000313" key="2">
    <source>
        <dbReference type="Proteomes" id="UP000310065"/>
    </source>
</evidence>
<name>A0A4P9IY59_9GAMM</name>